<dbReference type="EMBL" id="BMAU01021368">
    <property type="protein sequence ID" value="GFY23931.1"/>
    <property type="molecule type" value="Genomic_DNA"/>
</dbReference>
<evidence type="ECO:0000313" key="1">
    <source>
        <dbReference type="EMBL" id="GFY23931.1"/>
    </source>
</evidence>
<evidence type="ECO:0000313" key="2">
    <source>
        <dbReference type="Proteomes" id="UP000887159"/>
    </source>
</evidence>
<organism evidence="1 2">
    <name type="scientific">Trichonephila clavipes</name>
    <name type="common">Golden silk orbweaver</name>
    <name type="synonym">Nephila clavipes</name>
    <dbReference type="NCBI Taxonomy" id="2585209"/>
    <lineage>
        <taxon>Eukaryota</taxon>
        <taxon>Metazoa</taxon>
        <taxon>Ecdysozoa</taxon>
        <taxon>Arthropoda</taxon>
        <taxon>Chelicerata</taxon>
        <taxon>Arachnida</taxon>
        <taxon>Araneae</taxon>
        <taxon>Araneomorphae</taxon>
        <taxon>Entelegynae</taxon>
        <taxon>Araneoidea</taxon>
        <taxon>Nephilidae</taxon>
        <taxon>Trichonephila</taxon>
    </lineage>
</organism>
<dbReference type="Proteomes" id="UP000887159">
    <property type="component" value="Unassembled WGS sequence"/>
</dbReference>
<reference evidence="1" key="1">
    <citation type="submission" date="2020-08" db="EMBL/GenBank/DDBJ databases">
        <title>Multicomponent nature underlies the extraordinary mechanical properties of spider dragline silk.</title>
        <authorList>
            <person name="Kono N."/>
            <person name="Nakamura H."/>
            <person name="Mori M."/>
            <person name="Yoshida Y."/>
            <person name="Ohtoshi R."/>
            <person name="Malay A.D."/>
            <person name="Moran D.A.P."/>
            <person name="Tomita M."/>
            <person name="Numata K."/>
            <person name="Arakawa K."/>
        </authorList>
    </citation>
    <scope>NUCLEOTIDE SEQUENCE</scope>
</reference>
<keyword evidence="2" id="KW-1185">Reference proteome</keyword>
<gene>
    <name evidence="1" type="ORF">TNCV_4896121</name>
</gene>
<sequence length="107" mass="12455">MVRNLEARRPNRLHVDSQCDIRQSWRVMEVSRNVTLHDWEYPIIERDSAWKAVGSSAQEFAGDSVHYLMRRAPISADFFPSNFTPKHHVEKSHPPWTQVSQASLLLT</sequence>
<proteinExistence type="predicted"/>
<comment type="caution">
    <text evidence="1">The sequence shown here is derived from an EMBL/GenBank/DDBJ whole genome shotgun (WGS) entry which is preliminary data.</text>
</comment>
<dbReference type="AlphaFoldDB" id="A0A8X6VX01"/>
<name>A0A8X6VX01_TRICX</name>
<protein>
    <submittedName>
        <fullName evidence="1">Uncharacterized protein</fullName>
    </submittedName>
</protein>
<accession>A0A8X6VX01</accession>